<keyword evidence="7" id="KW-0175">Coiled coil</keyword>
<evidence type="ECO:0000256" key="1">
    <source>
        <dbReference type="ARBA" id="ARBA00004167"/>
    </source>
</evidence>
<evidence type="ECO:0000256" key="5">
    <source>
        <dbReference type="ARBA" id="ARBA00024353"/>
    </source>
</evidence>
<reference evidence="12 13" key="1">
    <citation type="submission" date="2019-10" db="EMBL/GenBank/DDBJ databases">
        <title>Comparative genomics of sulfur disproportionating microorganisms.</title>
        <authorList>
            <person name="Ward L.M."/>
            <person name="Bertran E."/>
            <person name="Johnston D."/>
        </authorList>
    </citation>
    <scope>NUCLEOTIDE SEQUENCE [LARGE SCALE GENOMIC DNA]</scope>
    <source>
        <strain evidence="12 13">DSM 14055</strain>
    </source>
</reference>
<comment type="subcellular location">
    <subcellularLocation>
        <location evidence="1">Membrane</location>
        <topology evidence="1">Single-pass membrane protein</topology>
    </subcellularLocation>
</comment>
<evidence type="ECO:0000256" key="7">
    <source>
        <dbReference type="SAM" id="Coils"/>
    </source>
</evidence>
<protein>
    <recommendedName>
        <fullName evidence="6">Anti-sigma-W factor RsiW</fullName>
    </recommendedName>
</protein>
<dbReference type="InterPro" id="IPR025645">
    <property type="entry name" value="DUF4349"/>
</dbReference>
<sequence>MRCQQIQELLSTYLDGELEPSRLSQIEAHLCRCPACRNQWEDLKAAMDMLRDLPDIAPPANFSEQLKQKLKRRNLFSPSRTARWFGRGGIFAVAAVLAVALGLTSLWACFIQPEIFMSWKDKQHSPPQMAGNYQQKGDNVANTTIHDNWPGLQLRSAPEGTGAPDNGVGKQEGDVQQKKHRSPQSAGGNSQNRYTAPSGGGDKNKTGTGGVAQPQPSPEPGLMAYSSSPAVPEAPDYGAGVSRSGKNGELRPPAADEKVNDGQSYAKKEMPGRSINEIKSSDVKIIKEIALTIQVPDVNRARAELVRLASRYNALVEPEGPGETGKNRVVFLVPDNQWPAMLHDMGGLGQMGVPETRSRDVTLEYDNLSKSLSLLREKEEGLLTTNGDSQKRQLQQLQEEIVKTEGKLHALTEAVRRTTVQIVLKTG</sequence>
<comment type="similarity">
    <text evidence="5">Belongs to the zinc-associated anti-sigma factor (ZAS) superfamily. Anti-sigma-W factor family.</text>
</comment>
<keyword evidence="2 9" id="KW-0812">Transmembrane</keyword>
<dbReference type="Pfam" id="PF13490">
    <property type="entry name" value="zf-HC2"/>
    <property type="match status" value="1"/>
</dbReference>
<evidence type="ECO:0000313" key="12">
    <source>
        <dbReference type="EMBL" id="MQL52538.1"/>
    </source>
</evidence>
<evidence type="ECO:0000256" key="4">
    <source>
        <dbReference type="ARBA" id="ARBA00023136"/>
    </source>
</evidence>
<dbReference type="InterPro" id="IPR041916">
    <property type="entry name" value="Anti_sigma_zinc_sf"/>
</dbReference>
<feature type="domain" description="DUF4349" evidence="11">
    <location>
        <begin position="284"/>
        <end position="425"/>
    </location>
</feature>
<evidence type="ECO:0000256" key="3">
    <source>
        <dbReference type="ARBA" id="ARBA00022989"/>
    </source>
</evidence>
<dbReference type="Gene3D" id="1.10.10.1320">
    <property type="entry name" value="Anti-sigma factor, zinc-finger domain"/>
    <property type="match status" value="1"/>
</dbReference>
<organism evidence="12 13">
    <name type="scientific">Desulfofundulus thermobenzoicus</name>
    <dbReference type="NCBI Taxonomy" id="29376"/>
    <lineage>
        <taxon>Bacteria</taxon>
        <taxon>Bacillati</taxon>
        <taxon>Bacillota</taxon>
        <taxon>Clostridia</taxon>
        <taxon>Eubacteriales</taxon>
        <taxon>Peptococcaceae</taxon>
        <taxon>Desulfofundulus</taxon>
    </lineage>
</organism>
<evidence type="ECO:0000313" key="13">
    <source>
        <dbReference type="Proteomes" id="UP000441717"/>
    </source>
</evidence>
<accession>A0A6N7ITW0</accession>
<dbReference type="PANTHER" id="PTHR37461:SF1">
    <property type="entry name" value="ANTI-SIGMA-K FACTOR RSKA"/>
    <property type="match status" value="1"/>
</dbReference>
<gene>
    <name evidence="12" type="ORF">GFC01_09740</name>
</gene>
<feature type="region of interest" description="Disordered" evidence="8">
    <location>
        <begin position="140"/>
        <end position="271"/>
    </location>
</feature>
<keyword evidence="4 9" id="KW-0472">Membrane</keyword>
<keyword evidence="3 9" id="KW-1133">Transmembrane helix</keyword>
<dbReference type="Proteomes" id="UP000441717">
    <property type="component" value="Unassembled WGS sequence"/>
</dbReference>
<dbReference type="PANTHER" id="PTHR37461">
    <property type="entry name" value="ANTI-SIGMA-K FACTOR RSKA"/>
    <property type="match status" value="1"/>
</dbReference>
<feature type="compositionally biased region" description="Basic and acidic residues" evidence="8">
    <location>
        <begin position="246"/>
        <end position="271"/>
    </location>
</feature>
<evidence type="ECO:0000256" key="6">
    <source>
        <dbReference type="ARBA" id="ARBA00024438"/>
    </source>
</evidence>
<evidence type="ECO:0000256" key="2">
    <source>
        <dbReference type="ARBA" id="ARBA00022692"/>
    </source>
</evidence>
<dbReference type="GO" id="GO:0016989">
    <property type="term" value="F:sigma factor antagonist activity"/>
    <property type="evidence" value="ECO:0007669"/>
    <property type="project" value="TreeGrafter"/>
</dbReference>
<evidence type="ECO:0000259" key="10">
    <source>
        <dbReference type="Pfam" id="PF13490"/>
    </source>
</evidence>
<dbReference type="OrthoDB" id="9808253at2"/>
<name>A0A6N7ITW0_9FIRM</name>
<dbReference type="AlphaFoldDB" id="A0A6N7ITW0"/>
<dbReference type="EMBL" id="WHYR01000024">
    <property type="protein sequence ID" value="MQL52538.1"/>
    <property type="molecule type" value="Genomic_DNA"/>
</dbReference>
<evidence type="ECO:0000259" key="11">
    <source>
        <dbReference type="Pfam" id="PF14257"/>
    </source>
</evidence>
<dbReference type="InterPro" id="IPR051474">
    <property type="entry name" value="Anti-sigma-K/W_factor"/>
</dbReference>
<dbReference type="Pfam" id="PF14257">
    <property type="entry name" value="DUF4349"/>
    <property type="match status" value="1"/>
</dbReference>
<evidence type="ECO:0000256" key="8">
    <source>
        <dbReference type="SAM" id="MobiDB-lite"/>
    </source>
</evidence>
<dbReference type="InterPro" id="IPR027383">
    <property type="entry name" value="Znf_put"/>
</dbReference>
<proteinExistence type="inferred from homology"/>
<dbReference type="GO" id="GO:0006417">
    <property type="term" value="P:regulation of translation"/>
    <property type="evidence" value="ECO:0007669"/>
    <property type="project" value="TreeGrafter"/>
</dbReference>
<feature type="domain" description="Putative zinc-finger" evidence="10">
    <location>
        <begin position="3"/>
        <end position="37"/>
    </location>
</feature>
<feature type="compositionally biased region" description="Polar residues" evidence="8">
    <location>
        <begin position="183"/>
        <end position="195"/>
    </location>
</feature>
<feature type="coiled-coil region" evidence="7">
    <location>
        <begin position="387"/>
        <end position="414"/>
    </location>
</feature>
<keyword evidence="13" id="KW-1185">Reference proteome</keyword>
<comment type="caution">
    <text evidence="12">The sequence shown here is derived from an EMBL/GenBank/DDBJ whole genome shotgun (WGS) entry which is preliminary data.</text>
</comment>
<feature type="transmembrane region" description="Helical" evidence="9">
    <location>
        <begin position="89"/>
        <end position="108"/>
    </location>
</feature>
<dbReference type="RefSeq" id="WP_152946844.1">
    <property type="nucleotide sequence ID" value="NZ_WHYR01000024.1"/>
</dbReference>
<dbReference type="GO" id="GO:0016020">
    <property type="term" value="C:membrane"/>
    <property type="evidence" value="ECO:0007669"/>
    <property type="project" value="UniProtKB-SubCell"/>
</dbReference>
<evidence type="ECO:0000256" key="9">
    <source>
        <dbReference type="SAM" id="Phobius"/>
    </source>
</evidence>